<proteinExistence type="predicted"/>
<dbReference type="KEGG" id="ifn:GM661_11890"/>
<dbReference type="PRINTS" id="PR00413">
    <property type="entry name" value="HADHALOGNASE"/>
</dbReference>
<name>A0A8A7KKJ1_9FIRM</name>
<dbReference type="RefSeq" id="WP_230867021.1">
    <property type="nucleotide sequence ID" value="NZ_CP046640.1"/>
</dbReference>
<dbReference type="SFLD" id="SFLDS00003">
    <property type="entry name" value="Haloacid_Dehalogenase"/>
    <property type="match status" value="1"/>
</dbReference>
<dbReference type="PANTHER" id="PTHR43434:SF1">
    <property type="entry name" value="PHOSPHOGLYCOLATE PHOSPHATASE"/>
    <property type="match status" value="1"/>
</dbReference>
<sequence length="217" mass="24541">MRYDAIIFDFDYTLADSSKGTVECINYALDNMKLSCVPFEDASNTIGLSLKDTFISLTDKKYHSHDNFYLFSELFVKRADEVMAEMTFLFEPIKNEIEKLKDKGFMLGIVSTKFRYRIENILKRDGLIGYFDIIIGGEDVKENKPSPDGLLSAIKKLKKNKEDILYVGDSMTDLKTAKNAGVDFVAVTTGTTTKSKFEKNGVKKIVDNIVKLDNYVG</sequence>
<dbReference type="Pfam" id="PF13419">
    <property type="entry name" value="HAD_2"/>
    <property type="match status" value="1"/>
</dbReference>
<accession>A0A8A7KKJ1</accession>
<dbReference type="EMBL" id="CP046640">
    <property type="protein sequence ID" value="QTL98614.1"/>
    <property type="molecule type" value="Genomic_DNA"/>
</dbReference>
<evidence type="ECO:0000313" key="1">
    <source>
        <dbReference type="EMBL" id="QTL98614.1"/>
    </source>
</evidence>
<reference evidence="1" key="1">
    <citation type="submission" date="2019-12" db="EMBL/GenBank/DDBJ databases">
        <authorList>
            <person name="zhang j."/>
            <person name="sun C.M."/>
        </authorList>
    </citation>
    <scope>NUCLEOTIDE SEQUENCE</scope>
    <source>
        <strain evidence="1">NS-1</strain>
    </source>
</reference>
<dbReference type="InterPro" id="IPR041492">
    <property type="entry name" value="HAD_2"/>
</dbReference>
<organism evidence="1 2">
    <name type="scientific">Iocasia fonsfrigidae</name>
    <dbReference type="NCBI Taxonomy" id="2682810"/>
    <lineage>
        <taxon>Bacteria</taxon>
        <taxon>Bacillati</taxon>
        <taxon>Bacillota</taxon>
        <taxon>Clostridia</taxon>
        <taxon>Halanaerobiales</taxon>
        <taxon>Halanaerobiaceae</taxon>
        <taxon>Iocasia</taxon>
    </lineage>
</organism>
<dbReference type="InterPro" id="IPR036412">
    <property type="entry name" value="HAD-like_sf"/>
</dbReference>
<dbReference type="SFLD" id="SFLDG01129">
    <property type="entry name" value="C1.5:_HAD__Beta-PGM__Phosphata"/>
    <property type="match status" value="1"/>
</dbReference>
<dbReference type="NCBIfam" id="TIGR01549">
    <property type="entry name" value="HAD-SF-IA-v1"/>
    <property type="match status" value="1"/>
</dbReference>
<keyword evidence="2" id="KW-1185">Reference proteome</keyword>
<gene>
    <name evidence="1" type="ORF">GM661_11890</name>
</gene>
<dbReference type="PANTHER" id="PTHR43434">
    <property type="entry name" value="PHOSPHOGLYCOLATE PHOSPHATASE"/>
    <property type="match status" value="1"/>
</dbReference>
<protein>
    <submittedName>
        <fullName evidence="1">HAD-IA family hydrolase</fullName>
    </submittedName>
</protein>
<dbReference type="GO" id="GO:0008967">
    <property type="term" value="F:phosphoglycolate phosphatase activity"/>
    <property type="evidence" value="ECO:0007669"/>
    <property type="project" value="TreeGrafter"/>
</dbReference>
<dbReference type="SUPFAM" id="SSF56784">
    <property type="entry name" value="HAD-like"/>
    <property type="match status" value="1"/>
</dbReference>
<dbReference type="AlphaFoldDB" id="A0A8A7KKJ1"/>
<dbReference type="InterPro" id="IPR050155">
    <property type="entry name" value="HAD-like_hydrolase_sf"/>
</dbReference>
<dbReference type="GO" id="GO:0006281">
    <property type="term" value="P:DNA repair"/>
    <property type="evidence" value="ECO:0007669"/>
    <property type="project" value="TreeGrafter"/>
</dbReference>
<dbReference type="InterPro" id="IPR023198">
    <property type="entry name" value="PGP-like_dom2"/>
</dbReference>
<evidence type="ECO:0000313" key="2">
    <source>
        <dbReference type="Proteomes" id="UP000665020"/>
    </source>
</evidence>
<dbReference type="Gene3D" id="3.40.50.1000">
    <property type="entry name" value="HAD superfamily/HAD-like"/>
    <property type="match status" value="1"/>
</dbReference>
<keyword evidence="1" id="KW-0378">Hydrolase</keyword>
<dbReference type="Gene3D" id="1.10.150.240">
    <property type="entry name" value="Putative phosphatase, domain 2"/>
    <property type="match status" value="1"/>
</dbReference>
<dbReference type="InterPro" id="IPR006439">
    <property type="entry name" value="HAD-SF_hydro_IA"/>
</dbReference>
<dbReference type="Proteomes" id="UP000665020">
    <property type="component" value="Chromosome"/>
</dbReference>
<dbReference type="InterPro" id="IPR023214">
    <property type="entry name" value="HAD_sf"/>
</dbReference>